<dbReference type="EMBL" id="CAVLEF010000003">
    <property type="protein sequence ID" value="CAK1542214.1"/>
    <property type="molecule type" value="Genomic_DNA"/>
</dbReference>
<dbReference type="Proteomes" id="UP001497472">
    <property type="component" value="Unassembled WGS sequence"/>
</dbReference>
<feature type="region of interest" description="Disordered" evidence="1">
    <location>
        <begin position="17"/>
        <end position="37"/>
    </location>
</feature>
<organism evidence="2 3">
    <name type="scientific">Leptosia nina</name>
    <dbReference type="NCBI Taxonomy" id="320188"/>
    <lineage>
        <taxon>Eukaryota</taxon>
        <taxon>Metazoa</taxon>
        <taxon>Ecdysozoa</taxon>
        <taxon>Arthropoda</taxon>
        <taxon>Hexapoda</taxon>
        <taxon>Insecta</taxon>
        <taxon>Pterygota</taxon>
        <taxon>Neoptera</taxon>
        <taxon>Endopterygota</taxon>
        <taxon>Lepidoptera</taxon>
        <taxon>Glossata</taxon>
        <taxon>Ditrysia</taxon>
        <taxon>Papilionoidea</taxon>
        <taxon>Pieridae</taxon>
        <taxon>Pierinae</taxon>
        <taxon>Leptosia</taxon>
    </lineage>
</organism>
<protein>
    <submittedName>
        <fullName evidence="2">Uncharacterized protein</fullName>
    </submittedName>
</protein>
<evidence type="ECO:0000256" key="1">
    <source>
        <dbReference type="SAM" id="MobiDB-lite"/>
    </source>
</evidence>
<accession>A0AAV1J2L4</accession>
<keyword evidence="3" id="KW-1185">Reference proteome</keyword>
<reference evidence="2 3" key="1">
    <citation type="submission" date="2023-11" db="EMBL/GenBank/DDBJ databases">
        <authorList>
            <person name="Okamura Y."/>
        </authorList>
    </citation>
    <scope>NUCLEOTIDE SEQUENCE [LARGE SCALE GENOMIC DNA]</scope>
</reference>
<proteinExistence type="predicted"/>
<dbReference type="AlphaFoldDB" id="A0AAV1J2L4"/>
<evidence type="ECO:0000313" key="2">
    <source>
        <dbReference type="EMBL" id="CAK1542214.1"/>
    </source>
</evidence>
<gene>
    <name evidence="2" type="ORF">LNINA_LOCUS2127</name>
</gene>
<evidence type="ECO:0000313" key="3">
    <source>
        <dbReference type="Proteomes" id="UP001497472"/>
    </source>
</evidence>
<sequence>MKIRAKVRKSASFQVSGHFSSAGSDISTSSSPSECSDTPLRKFNRLLRNAVAGARRWSYFKKQARLISRGRSVSDAGLCSIADDDLCERFFLPVHSQSAQCIVPSLSLTSAGGSGSSHGLEEASDGSDADRPRRHHLRVPSTVYPGQ</sequence>
<feature type="region of interest" description="Disordered" evidence="1">
    <location>
        <begin position="109"/>
        <end position="147"/>
    </location>
</feature>
<name>A0AAV1J2L4_9NEOP</name>
<comment type="caution">
    <text evidence="2">The sequence shown here is derived from an EMBL/GenBank/DDBJ whole genome shotgun (WGS) entry which is preliminary data.</text>
</comment>
<feature type="compositionally biased region" description="Low complexity" evidence="1">
    <location>
        <begin position="20"/>
        <end position="36"/>
    </location>
</feature>